<dbReference type="Proteomes" id="UP000219799">
    <property type="component" value="Chromosome 12"/>
</dbReference>
<organism evidence="2 3">
    <name type="scientific">Plasmodium malariae</name>
    <dbReference type="NCBI Taxonomy" id="5858"/>
    <lineage>
        <taxon>Eukaryota</taxon>
        <taxon>Sar</taxon>
        <taxon>Alveolata</taxon>
        <taxon>Apicomplexa</taxon>
        <taxon>Aconoidasida</taxon>
        <taxon>Haemosporida</taxon>
        <taxon>Plasmodiidae</taxon>
        <taxon>Plasmodium</taxon>
        <taxon>Plasmodium (Plasmodium)</taxon>
    </lineage>
</organism>
<dbReference type="VEuPathDB" id="PlasmoDB:PmUG01_12076100"/>
<evidence type="ECO:0000313" key="2">
    <source>
        <dbReference type="EMBL" id="SBT80521.1"/>
    </source>
</evidence>
<reference evidence="2 3" key="1">
    <citation type="submission" date="2016-06" db="EMBL/GenBank/DDBJ databases">
        <authorList>
            <consortium name="Pathogen Informatics"/>
        </authorList>
    </citation>
    <scope>NUCLEOTIDE SEQUENCE [LARGE SCALE GENOMIC DNA]</scope>
    <source>
        <strain evidence="2">PmlGA01</strain>
    </source>
</reference>
<sequence>MYLGVKNINKNYEKNYSSMTNEERLKLKRRIMYDALNFSQHFSYSNFVNYKYLSQVYATSSEELKDMENIVREIKLDNNKKKELFKLARQKIPLFYFPLNNMYNEGELKYFENCILPYVNKQEEIKQIQKFLFNAYQNYIIYNNIFELWTGDLDSLNRFSIFETYKNKNQHQKNAMYEDYRENIHFNKIQKIKRRIRMHIYKDNNKDNENKENREEYKLESEKVKNPNVNFDDWL</sequence>
<dbReference type="EMBL" id="LT594500">
    <property type="protein sequence ID" value="SBT80521.1"/>
    <property type="molecule type" value="Genomic_DNA"/>
</dbReference>
<gene>
    <name evidence="2" type="primary">PmlGA01_120068800</name>
    <name evidence="2" type="ORF">PMLGA01_120068800</name>
</gene>
<accession>A0A1C3L1X0</accession>
<feature type="region of interest" description="Disordered" evidence="1">
    <location>
        <begin position="203"/>
        <end position="222"/>
    </location>
</feature>
<protein>
    <submittedName>
        <fullName evidence="2">Uncharacterized protein</fullName>
    </submittedName>
</protein>
<evidence type="ECO:0000256" key="1">
    <source>
        <dbReference type="SAM" id="MobiDB-lite"/>
    </source>
</evidence>
<dbReference type="AlphaFoldDB" id="A0A1C3L1X0"/>
<name>A0A1C3L1X0_PLAMA</name>
<proteinExistence type="predicted"/>
<evidence type="ECO:0000313" key="3">
    <source>
        <dbReference type="Proteomes" id="UP000219799"/>
    </source>
</evidence>